<reference evidence="4" key="2">
    <citation type="submission" date="2020-04" db="EMBL/GenBank/DDBJ databases">
        <authorList>
            <consortium name="NCBI Genome Project"/>
        </authorList>
    </citation>
    <scope>NUCLEOTIDE SEQUENCE</scope>
    <source>
        <strain evidence="4">CBS 304.34</strain>
    </source>
</reference>
<evidence type="ECO:0000313" key="4">
    <source>
        <dbReference type="RefSeq" id="XP_033583214.1"/>
    </source>
</evidence>
<evidence type="ECO:0000313" key="3">
    <source>
        <dbReference type="Proteomes" id="UP000504636"/>
    </source>
</evidence>
<evidence type="ECO:0000256" key="1">
    <source>
        <dbReference type="SAM" id="MobiDB-lite"/>
    </source>
</evidence>
<accession>A0A6A6Z5E8</accession>
<dbReference type="AlphaFoldDB" id="A0A6A6Z5E8"/>
<evidence type="ECO:0000313" key="2">
    <source>
        <dbReference type="EMBL" id="KAF2816250.1"/>
    </source>
</evidence>
<feature type="compositionally biased region" description="Basic and acidic residues" evidence="1">
    <location>
        <begin position="161"/>
        <end position="171"/>
    </location>
</feature>
<feature type="region of interest" description="Disordered" evidence="1">
    <location>
        <begin position="101"/>
        <end position="120"/>
    </location>
</feature>
<feature type="compositionally biased region" description="Basic and acidic residues" evidence="1">
    <location>
        <begin position="25"/>
        <end position="41"/>
    </location>
</feature>
<name>A0A6A6Z5E8_9PEZI</name>
<feature type="region of interest" description="Disordered" evidence="1">
    <location>
        <begin position="1"/>
        <end position="93"/>
    </location>
</feature>
<dbReference type="GeneID" id="54468440"/>
<dbReference type="EMBL" id="MU003693">
    <property type="protein sequence ID" value="KAF2816250.1"/>
    <property type="molecule type" value="Genomic_DNA"/>
</dbReference>
<proteinExistence type="predicted"/>
<gene>
    <name evidence="2 4" type="ORF">BDZ99DRAFT_566095</name>
</gene>
<protein>
    <submittedName>
        <fullName evidence="2 4">Uncharacterized protein</fullName>
    </submittedName>
</protein>
<reference evidence="2 4" key="1">
    <citation type="journal article" date="2020" name="Stud. Mycol.">
        <title>101 Dothideomycetes genomes: a test case for predicting lifestyles and emergence of pathogens.</title>
        <authorList>
            <person name="Haridas S."/>
            <person name="Albert R."/>
            <person name="Binder M."/>
            <person name="Bloem J."/>
            <person name="Labutti K."/>
            <person name="Salamov A."/>
            <person name="Andreopoulos B."/>
            <person name="Baker S."/>
            <person name="Barry K."/>
            <person name="Bills G."/>
            <person name="Bluhm B."/>
            <person name="Cannon C."/>
            <person name="Castanera R."/>
            <person name="Culley D."/>
            <person name="Daum C."/>
            <person name="Ezra D."/>
            <person name="Gonzalez J."/>
            <person name="Henrissat B."/>
            <person name="Kuo A."/>
            <person name="Liang C."/>
            <person name="Lipzen A."/>
            <person name="Lutzoni F."/>
            <person name="Magnuson J."/>
            <person name="Mondo S."/>
            <person name="Nolan M."/>
            <person name="Ohm R."/>
            <person name="Pangilinan J."/>
            <person name="Park H.-J."/>
            <person name="Ramirez L."/>
            <person name="Alfaro M."/>
            <person name="Sun H."/>
            <person name="Tritt A."/>
            <person name="Yoshinaga Y."/>
            <person name="Zwiers L.-H."/>
            <person name="Turgeon B."/>
            <person name="Goodwin S."/>
            <person name="Spatafora J."/>
            <person name="Crous P."/>
            <person name="Grigoriev I."/>
        </authorList>
    </citation>
    <scope>NUCLEOTIDE SEQUENCE</scope>
    <source>
        <strain evidence="2 4">CBS 304.34</strain>
    </source>
</reference>
<dbReference type="RefSeq" id="XP_033583214.1">
    <property type="nucleotide sequence ID" value="XM_033727547.1"/>
</dbReference>
<reference evidence="4" key="3">
    <citation type="submission" date="2025-04" db="UniProtKB">
        <authorList>
            <consortium name="RefSeq"/>
        </authorList>
    </citation>
    <scope>IDENTIFICATION</scope>
    <source>
        <strain evidence="4">CBS 304.34</strain>
    </source>
</reference>
<keyword evidence="3" id="KW-1185">Reference proteome</keyword>
<organism evidence="2">
    <name type="scientific">Mytilinidion resinicola</name>
    <dbReference type="NCBI Taxonomy" id="574789"/>
    <lineage>
        <taxon>Eukaryota</taxon>
        <taxon>Fungi</taxon>
        <taxon>Dikarya</taxon>
        <taxon>Ascomycota</taxon>
        <taxon>Pezizomycotina</taxon>
        <taxon>Dothideomycetes</taxon>
        <taxon>Pleosporomycetidae</taxon>
        <taxon>Mytilinidiales</taxon>
        <taxon>Mytilinidiaceae</taxon>
        <taxon>Mytilinidion</taxon>
    </lineage>
</organism>
<feature type="compositionally biased region" description="Polar residues" evidence="1">
    <location>
        <begin position="1"/>
        <end position="23"/>
    </location>
</feature>
<feature type="region of interest" description="Disordered" evidence="1">
    <location>
        <begin position="150"/>
        <end position="171"/>
    </location>
</feature>
<dbReference type="Proteomes" id="UP000504636">
    <property type="component" value="Unplaced"/>
</dbReference>
<sequence length="171" mass="18037">MAGFQQHGTLQSAKSGDSISTSAGGERRPRGRAGEWERSRETGLGSRGKCVDSLEGEGLQTAQGSPARNKTGRERRGWRLNPEALSTPATTPATTMRNIERCSNHGTCRPTLTSSEDSCNQRLPLTRVDLPGLASAGHSGYHLVASAHAGPVKTAQRAAAARHEPISKPSG</sequence>
<feature type="compositionally biased region" description="Polar residues" evidence="1">
    <location>
        <begin position="104"/>
        <end position="120"/>
    </location>
</feature>